<keyword evidence="1" id="KW-0812">Transmembrane</keyword>
<organism evidence="2 3">
    <name type="scientific">Granulicella rosea</name>
    <dbReference type="NCBI Taxonomy" id="474952"/>
    <lineage>
        <taxon>Bacteria</taxon>
        <taxon>Pseudomonadati</taxon>
        <taxon>Acidobacteriota</taxon>
        <taxon>Terriglobia</taxon>
        <taxon>Terriglobales</taxon>
        <taxon>Acidobacteriaceae</taxon>
        <taxon>Granulicella</taxon>
    </lineage>
</organism>
<keyword evidence="1" id="KW-0472">Membrane</keyword>
<accession>A0A239CYG3</accession>
<dbReference type="Proteomes" id="UP000198356">
    <property type="component" value="Unassembled WGS sequence"/>
</dbReference>
<evidence type="ECO:0000256" key="1">
    <source>
        <dbReference type="SAM" id="Phobius"/>
    </source>
</evidence>
<dbReference type="OrthoDB" id="117379at2"/>
<feature type="transmembrane region" description="Helical" evidence="1">
    <location>
        <begin position="7"/>
        <end position="27"/>
    </location>
</feature>
<protein>
    <submittedName>
        <fullName evidence="2">Uncharacterized protein</fullName>
    </submittedName>
</protein>
<evidence type="ECO:0000313" key="2">
    <source>
        <dbReference type="EMBL" id="SNS24979.1"/>
    </source>
</evidence>
<name>A0A239CYG3_9BACT</name>
<dbReference type="EMBL" id="FZOU01000001">
    <property type="protein sequence ID" value="SNS24979.1"/>
    <property type="molecule type" value="Genomic_DNA"/>
</dbReference>
<keyword evidence="1" id="KW-1133">Transmembrane helix</keyword>
<proteinExistence type="predicted"/>
<evidence type="ECO:0000313" key="3">
    <source>
        <dbReference type="Proteomes" id="UP000198356"/>
    </source>
</evidence>
<dbReference type="RefSeq" id="WP_089406510.1">
    <property type="nucleotide sequence ID" value="NZ_FZOU01000001.1"/>
</dbReference>
<keyword evidence="3" id="KW-1185">Reference proteome</keyword>
<gene>
    <name evidence="2" type="ORF">SAMN05421770_101181</name>
</gene>
<dbReference type="AlphaFoldDB" id="A0A239CYG3"/>
<reference evidence="2 3" key="1">
    <citation type="submission" date="2017-06" db="EMBL/GenBank/DDBJ databases">
        <authorList>
            <person name="Kim H.J."/>
            <person name="Triplett B.A."/>
        </authorList>
    </citation>
    <scope>NUCLEOTIDE SEQUENCE [LARGE SCALE GENOMIC DNA]</scope>
    <source>
        <strain evidence="2 3">DSM 18704</strain>
    </source>
</reference>
<sequence>MEDGKKMAIGLGVVGILALGIRFGLLYKDRHEADKPAPVVASAPINPDYNVFLKKERPDSLKDAKSLKGRTLWVSAGGQMNYYPFAAGKVDYAKDQGVLLGAEQLQIQDAVEQAAPKGSLATSRIPAGDKQVLLVFTKAGAPAEYAVPVGTKTGQDYTFSTDEIFFYDDPHILYKHWGPEVWKAIDEHRVMPGMTELECQMALGQVLKPGGGAEGDRSIEFDHQGKPIRVQFEHGKATTITPL</sequence>